<sequence length="301" mass="33600">MADKPLSLAEYMSYIEATTSLRCLIDGEEVLNAGPIVLHGRTDCSPTSIKICAVCLQSSALQTHPHQIIGELKISNGAAKIFKMHCRKNLSELKDISKTQLNCIWTDSKKSVKQKYKATCVREMPCIKPKLGMNVPVNMNDDLRKTVLESFMKKLPNSAIAKHSKGRHSDNSAKSGANVVALDKNIAMTSEFVKILDNAAQSVIMMQIHFMPSLFSFACCEGVFCNILNESASSKASIEETLPSCGYLKKENGVYQLKKKHKYVSKVLYASFDMSLIIIEIDFDFEFALEMLTKVERNYFS</sequence>
<dbReference type="EMBL" id="OU892285">
    <property type="protein sequence ID" value="CAG9773456.1"/>
    <property type="molecule type" value="Genomic_DNA"/>
</dbReference>
<organism evidence="1 2">
    <name type="scientific">Ceutorhynchus assimilis</name>
    <name type="common">cabbage seed weevil</name>
    <dbReference type="NCBI Taxonomy" id="467358"/>
    <lineage>
        <taxon>Eukaryota</taxon>
        <taxon>Metazoa</taxon>
        <taxon>Ecdysozoa</taxon>
        <taxon>Arthropoda</taxon>
        <taxon>Hexapoda</taxon>
        <taxon>Insecta</taxon>
        <taxon>Pterygota</taxon>
        <taxon>Neoptera</taxon>
        <taxon>Endopterygota</taxon>
        <taxon>Coleoptera</taxon>
        <taxon>Polyphaga</taxon>
        <taxon>Cucujiformia</taxon>
        <taxon>Curculionidae</taxon>
        <taxon>Ceutorhynchinae</taxon>
        <taxon>Ceutorhynchus</taxon>
    </lineage>
</organism>
<evidence type="ECO:0000313" key="1">
    <source>
        <dbReference type="EMBL" id="CAG9773456.1"/>
    </source>
</evidence>
<accession>A0A9N9QS86</accession>
<dbReference type="OrthoDB" id="6773951at2759"/>
<dbReference type="Proteomes" id="UP001152799">
    <property type="component" value="Chromosome 9"/>
</dbReference>
<proteinExistence type="predicted"/>
<gene>
    <name evidence="1" type="ORF">CEUTPL_LOCUS13847</name>
</gene>
<evidence type="ECO:0000313" key="2">
    <source>
        <dbReference type="Proteomes" id="UP001152799"/>
    </source>
</evidence>
<protein>
    <submittedName>
        <fullName evidence="1">Uncharacterized protein</fullName>
    </submittedName>
</protein>
<name>A0A9N9QS86_9CUCU</name>
<dbReference type="AlphaFoldDB" id="A0A9N9QS86"/>
<reference evidence="1" key="1">
    <citation type="submission" date="2022-01" db="EMBL/GenBank/DDBJ databases">
        <authorList>
            <person name="King R."/>
        </authorList>
    </citation>
    <scope>NUCLEOTIDE SEQUENCE</scope>
</reference>
<keyword evidence="2" id="KW-1185">Reference proteome</keyword>